<dbReference type="AlphaFoldDB" id="A0A9N9ZBN3"/>
<dbReference type="Proteomes" id="UP000775872">
    <property type="component" value="Unassembled WGS sequence"/>
</dbReference>
<evidence type="ECO:0000313" key="1">
    <source>
        <dbReference type="EMBL" id="CAH0052304.1"/>
    </source>
</evidence>
<sequence>MAGPPSNSIQTIPAIPSLGFIATDIHFPRPPGDPFNEQTWPFPLIREQARGSTESDIVTGTKYDDAFIERFVEAGKKLADRGCIGIITSCGFLAMAQSELSARIPIPISTSSLLQLPSLLAILPSNKSIGILTYDDARLGPLHLSQLGIDTTKRVIPIRGAPAHGHLRRLITEGGPYVHREIEDELVGVAKRLIVDCEESGTQIAGLLLECTQMPPFAEAIQRAIGVPVYDVYTMGMWFYSGLATRRPQRWGDKFVQ</sequence>
<comment type="caution">
    <text evidence="1">The sequence shown here is derived from an EMBL/GenBank/DDBJ whole genome shotgun (WGS) entry which is preliminary data.</text>
</comment>
<evidence type="ECO:0008006" key="3">
    <source>
        <dbReference type="Google" id="ProtNLM"/>
    </source>
</evidence>
<proteinExistence type="predicted"/>
<protein>
    <recommendedName>
        <fullName evidence="3">Aspartate/glutamate racemase family protein</fullName>
    </recommendedName>
</protein>
<reference evidence="1 2" key="2">
    <citation type="submission" date="2021-10" db="EMBL/GenBank/DDBJ databases">
        <authorList>
            <person name="Piombo E."/>
        </authorList>
    </citation>
    <scope>NUCLEOTIDE SEQUENCE [LARGE SCALE GENOMIC DNA]</scope>
</reference>
<accession>A0A9N9ZBN3</accession>
<organism evidence="1 2">
    <name type="scientific">Clonostachys solani</name>
    <dbReference type="NCBI Taxonomy" id="160281"/>
    <lineage>
        <taxon>Eukaryota</taxon>
        <taxon>Fungi</taxon>
        <taxon>Dikarya</taxon>
        <taxon>Ascomycota</taxon>
        <taxon>Pezizomycotina</taxon>
        <taxon>Sordariomycetes</taxon>
        <taxon>Hypocreomycetidae</taxon>
        <taxon>Hypocreales</taxon>
        <taxon>Bionectriaceae</taxon>
        <taxon>Clonostachys</taxon>
    </lineage>
</organism>
<reference evidence="2" key="1">
    <citation type="submission" date="2019-06" db="EMBL/GenBank/DDBJ databases">
        <authorList>
            <person name="Broberg M."/>
        </authorList>
    </citation>
    <scope>NUCLEOTIDE SEQUENCE [LARGE SCALE GENOMIC DNA]</scope>
</reference>
<keyword evidence="2" id="KW-1185">Reference proteome</keyword>
<name>A0A9N9ZBN3_9HYPO</name>
<dbReference type="EMBL" id="CABFOC020000044">
    <property type="protein sequence ID" value="CAH0052304.1"/>
    <property type="molecule type" value="Genomic_DNA"/>
</dbReference>
<evidence type="ECO:0000313" key="2">
    <source>
        <dbReference type="Proteomes" id="UP000775872"/>
    </source>
</evidence>
<gene>
    <name evidence="1" type="ORF">CSOL1703_00015424</name>
</gene>
<dbReference type="OrthoDB" id="412093at2759"/>